<evidence type="ECO:0000256" key="1">
    <source>
        <dbReference type="ARBA" id="ARBA00023295"/>
    </source>
</evidence>
<dbReference type="InterPro" id="IPR013783">
    <property type="entry name" value="Ig-like_fold"/>
</dbReference>
<sequence length="2065" mass="218698">MAEGHMPDESSGGTTPSRTVRRLRRFLMRSWQAIVVGTVVLALGVLAFLSPGLVQADVRLDEGTVHVAKRDDGRLGVLNAQIDEFAAQTTVGDSDFEILQDGNLVLVHGTASSTLGEYEPARNRLTSPKQLPGDATVHMGGGTLLVLNPDNGKAWFGDPQSVLDINFQEQKAQLEVGEFGNATVTSAGDVIGLDVQRSVLVRPGADGPVDTPLPFTLDPNQLEIEISAVGDKAVVLDRASGRIWVEGMDKAFEVSGVTDAQLLPPAADALGGQDGARAVYATRAGLIALTVDGPRSLTGNLDAAPIRPIEVGGCVYSVFGEEFVRLCRGEEPRVEEIPQVPTGDDRALAFQVNRSTVVLNDLVDGTVWMVDKGMTRLTWDNVIPPEDVEEDELSETETVIPPDREKANQVPIAKDDDLAARAGRSTILTVLDNDSDPDGDVLTITALSQPDGATLQPVRGGTGLQVTVDSETTGTLTFSYSIDDGRRGKATADVTLRIVSPDADVDNGAPFKQARAQPATIGLGKKITKRVLMDWRDPDGDSLILVDAKLPRDASDEISFTPDGEVTFRDVGISTGTKKVKITVSDGFVESDGEMVVVVTDDVVPPIAYGDFETMALGTTITVSPLANDVGENLSLTEVLEEKPAECDCAIVPNYQEQLFSFTPKKAGIHYVTYKVSNGPVAMGLVRIDVRKEATNHPPVAALDVALLPPGGSVMIDPVLNDTDEDGDVLVVQSVSQHPGLRVTLQRRHLVTIETIHAPDGPVTLTYRLSDGKFSVLGTIVVLPTSSSGSPQPQATRDNARIRAGTTQSIDVLANDTSPVGLPLTLDEIVDNPGNRAWIHGDRIRVSVPASTQSGSIRLTYQVSDSEGRITSAEVVVAVVSEDAQNLPPQPRAVEERVLANTTSRLIIPTDGIDPNGDAVRLIGLGSGPQLGRVLAVGDGWLTYEAYPESKGTDVFSYQVIDASGVVGVGEIRVGVAPAGPDNTPPTGIADDIEVRPGRHVQIPALRNDVDIDGDAITYVALNPVKIDGIVDVEIIENREISFVAPEEEGTHVGTYWIEDARGEQGSGDLRIVVDKDAPLLPPEARDDVVPVSAVAGEEWVDVDVTANDFDPDGRQEDLRVEVPDYGVPEESSASATKDKRKVTVPVTDQMQQIRYTLVDTDGLTATGLILVPGRNDSVPVLKDPGLSLEVRADQKLDIDINAYVNGTDSRTVRLTGADSITATHGRVQPVGGERVQYTPDLDYEGPASVVFAVGDVTTENDTPSEAYISIPVKVLPAPNRPDGKDDKDLEVARTSPELIGEGMPTLRVGPGEDDVRLDLMPLFRDGDGDAFFFRNFAHVSGDTSIEYQESGDGSKLVARAPINAKPGTVRILRAEVVDANEGKTPFEIRLEVVSSTRPLATTVTDVREARAGVEISVPVLTNDKSNLVNKPQLTLTDRPVIVTGSGAIRVDGDVVKIIPSEGFVGTLTARYSVMDATEDPKRQVDGTIRITVKDRPSRPGVPRDGVAGNGTVTFTYTPGSSNGYEIDGRIATAISASGQEVRSAECRSTTCTVTGLPNGFPYRFTVKEKNEAGISEPSLLSAAYTPDVKPNAPPAPSNTFGDRQMTVAWQRPTWADPTNPGSALTQYTVALLGEGGQQIGLKENLPPGSTSYTWTGLTNGTPYRFKVLAGNNAGLSPFSEMSNVDWPAGPPGASPTINATATENPLGGAFDVAWASAGVDPNGDRVKDFIVTPVTEQGPQTQLARTVAATGAATQSVLVEGLGQKPYKFTVEATNKAGKGAAAATAQWQTAWELPKIESFSAAASNGTIQMGVKTNFEGRVAANPRIQYTLNGGEWRPYPSAGRATGLTNGQVYDVAVRVVIDGDRASGSQTRTGLMPRSDAPAWSTLDESSFAFQGFSGGAAQVYVRMEKPATLVASGGWDLLGYWFSCGGDGVRCSPSGTTRSNDFVVSSGTLMTGPAAVKITMGHQGMGDSTTSSAFTLSAPFTGTWNSTSGALNVQLNHVRSATCRATGVNVDKTFSQGGGTSMAIAEVFPAAEGLPLPSRVDVACTFGNNRSATLQLWG</sequence>
<name>A0A3M0GLE7_9ACTN</name>
<dbReference type="Gene3D" id="2.60.40.2810">
    <property type="match status" value="1"/>
</dbReference>
<dbReference type="SUPFAM" id="SSF49265">
    <property type="entry name" value="Fibronectin type III"/>
    <property type="match status" value="1"/>
</dbReference>
<evidence type="ECO:0000313" key="6">
    <source>
        <dbReference type="EMBL" id="RMB61979.1"/>
    </source>
</evidence>
<dbReference type="CDD" id="cd00063">
    <property type="entry name" value="FN3"/>
    <property type="match status" value="2"/>
</dbReference>
<accession>A0A3M0GLE7</accession>
<protein>
    <submittedName>
        <fullName evidence="6">Fibronectin type III domain-containing protein</fullName>
    </submittedName>
</protein>
<evidence type="ECO:0000256" key="3">
    <source>
        <dbReference type="ARBA" id="ARBA00023326"/>
    </source>
</evidence>
<dbReference type="Proteomes" id="UP000275256">
    <property type="component" value="Unassembled WGS sequence"/>
</dbReference>
<dbReference type="PROSITE" id="PS50853">
    <property type="entry name" value="FN3"/>
    <property type="match status" value="2"/>
</dbReference>
<keyword evidence="7" id="KW-1185">Reference proteome</keyword>
<evidence type="ECO:0000313" key="7">
    <source>
        <dbReference type="Proteomes" id="UP000275256"/>
    </source>
</evidence>
<dbReference type="InterPro" id="IPR036116">
    <property type="entry name" value="FN3_sf"/>
</dbReference>
<dbReference type="PANTHER" id="PTHR14340:SF9">
    <property type="entry name" value="FIBRONECTIN TYPE-III DOMAIN-CONTAINING PROTEIN"/>
    <property type="match status" value="1"/>
</dbReference>
<feature type="transmembrane region" description="Helical" evidence="4">
    <location>
        <begin position="31"/>
        <end position="49"/>
    </location>
</feature>
<evidence type="ECO:0000256" key="2">
    <source>
        <dbReference type="ARBA" id="ARBA00023319"/>
    </source>
</evidence>
<dbReference type="SMART" id="SM00060">
    <property type="entry name" value="FN3"/>
    <property type="match status" value="3"/>
</dbReference>
<keyword evidence="4" id="KW-1133">Transmembrane helix</keyword>
<keyword evidence="3" id="KW-0624">Polysaccharide degradation</keyword>
<comment type="caution">
    <text evidence="6">The sequence shown here is derived from an EMBL/GenBank/DDBJ whole genome shotgun (WGS) entry which is preliminary data.</text>
</comment>
<keyword evidence="1" id="KW-0378">Hydrolase</keyword>
<dbReference type="PANTHER" id="PTHR14340">
    <property type="entry name" value="MICROFIBRIL-ASSOCIATED GLYCOPROTEIN 3"/>
    <property type="match status" value="1"/>
</dbReference>
<dbReference type="Pfam" id="PF00041">
    <property type="entry name" value="fn3"/>
    <property type="match status" value="1"/>
</dbReference>
<dbReference type="Pfam" id="PF17963">
    <property type="entry name" value="Big_9"/>
    <property type="match status" value="5"/>
</dbReference>
<dbReference type="GO" id="GO:0016798">
    <property type="term" value="F:hydrolase activity, acting on glycosyl bonds"/>
    <property type="evidence" value="ECO:0007669"/>
    <property type="project" value="UniProtKB-KW"/>
</dbReference>
<keyword evidence="1" id="KW-0326">Glycosidase</keyword>
<dbReference type="EMBL" id="REFW01000001">
    <property type="protein sequence ID" value="RMB61979.1"/>
    <property type="molecule type" value="Genomic_DNA"/>
</dbReference>
<dbReference type="InterPro" id="IPR003961">
    <property type="entry name" value="FN3_dom"/>
</dbReference>
<feature type="domain" description="Fibronectin type-III" evidence="5">
    <location>
        <begin position="1499"/>
        <end position="1589"/>
    </location>
</feature>
<evidence type="ECO:0000259" key="5">
    <source>
        <dbReference type="PROSITE" id="PS50853"/>
    </source>
</evidence>
<gene>
    <name evidence="6" type="ORF">EAX62_05160</name>
</gene>
<dbReference type="GO" id="GO:0000272">
    <property type="term" value="P:polysaccharide catabolic process"/>
    <property type="evidence" value="ECO:0007669"/>
    <property type="project" value="UniProtKB-KW"/>
</dbReference>
<organism evidence="6 7">
    <name type="scientific">Tessaracoccus antarcticus</name>
    <dbReference type="NCBI Taxonomy" id="2479848"/>
    <lineage>
        <taxon>Bacteria</taxon>
        <taxon>Bacillati</taxon>
        <taxon>Actinomycetota</taxon>
        <taxon>Actinomycetes</taxon>
        <taxon>Propionibacteriales</taxon>
        <taxon>Propionibacteriaceae</taxon>
        <taxon>Tessaracoccus</taxon>
    </lineage>
</organism>
<keyword evidence="4" id="KW-0812">Transmembrane</keyword>
<keyword evidence="3" id="KW-0119">Carbohydrate metabolism</keyword>
<proteinExistence type="predicted"/>
<evidence type="ECO:0000256" key="4">
    <source>
        <dbReference type="SAM" id="Phobius"/>
    </source>
</evidence>
<reference evidence="6 7" key="1">
    <citation type="submission" date="2018-10" db="EMBL/GenBank/DDBJ databases">
        <title>Tessaracoccus antarcticuss sp. nov., isolated from sediment.</title>
        <authorList>
            <person name="Zhou L.Y."/>
            <person name="Du Z.J."/>
        </authorList>
    </citation>
    <scope>NUCLEOTIDE SEQUENCE [LARGE SCALE GENOMIC DNA]</scope>
    <source>
        <strain evidence="6 7">JDX10</strain>
    </source>
</reference>
<keyword evidence="2" id="KW-0393">Immunoglobulin domain</keyword>
<dbReference type="Gene3D" id="2.60.40.10">
    <property type="entry name" value="Immunoglobulins"/>
    <property type="match status" value="2"/>
</dbReference>
<feature type="domain" description="Fibronectin type-III" evidence="5">
    <location>
        <begin position="1591"/>
        <end position="1692"/>
    </location>
</feature>
<keyword evidence="4" id="KW-0472">Membrane</keyword>